<feature type="chain" id="PRO_5047341728" evidence="3">
    <location>
        <begin position="23"/>
        <end position="267"/>
    </location>
</feature>
<keyword evidence="3" id="KW-0732">Signal</keyword>
<reference evidence="6" key="1">
    <citation type="journal article" date="2019" name="Int. J. Syst. Evol. Microbiol.">
        <title>The Global Catalogue of Microorganisms (GCM) 10K type strain sequencing project: providing services to taxonomists for standard genome sequencing and annotation.</title>
        <authorList>
            <consortium name="The Broad Institute Genomics Platform"/>
            <consortium name="The Broad Institute Genome Sequencing Center for Infectious Disease"/>
            <person name="Wu L."/>
            <person name="Ma J."/>
        </authorList>
    </citation>
    <scope>NUCLEOTIDE SEQUENCE [LARGE SCALE GENOMIC DNA]</scope>
    <source>
        <strain evidence="6">KCTC 62195</strain>
    </source>
</reference>
<evidence type="ECO:0000259" key="4">
    <source>
        <dbReference type="Pfam" id="PF25917"/>
    </source>
</evidence>
<gene>
    <name evidence="5" type="ORF">ACFOJE_05110</name>
</gene>
<dbReference type="PANTHER" id="PTHR30469:SF15">
    <property type="entry name" value="HLYD FAMILY OF SECRETION PROTEINS"/>
    <property type="match status" value="1"/>
</dbReference>
<evidence type="ECO:0000256" key="1">
    <source>
        <dbReference type="ARBA" id="ARBA00009477"/>
    </source>
</evidence>
<comment type="caution">
    <text evidence="5">The sequence shown here is derived from an EMBL/GenBank/DDBJ whole genome shotgun (WGS) entry which is preliminary data.</text>
</comment>
<dbReference type="Proteomes" id="UP001595457">
    <property type="component" value="Unassembled WGS sequence"/>
</dbReference>
<dbReference type="SUPFAM" id="SSF111369">
    <property type="entry name" value="HlyD-like secretion proteins"/>
    <property type="match status" value="1"/>
</dbReference>
<dbReference type="NCBIfam" id="TIGR01730">
    <property type="entry name" value="RND_mfp"/>
    <property type="match status" value="1"/>
</dbReference>
<dbReference type="Gene3D" id="2.40.50.100">
    <property type="match status" value="1"/>
</dbReference>
<dbReference type="Gene3D" id="2.40.30.170">
    <property type="match status" value="1"/>
</dbReference>
<dbReference type="InterPro" id="IPR058625">
    <property type="entry name" value="MdtA-like_BSH"/>
</dbReference>
<name>A0ABV7AS54_9GAMM</name>
<evidence type="ECO:0000313" key="5">
    <source>
        <dbReference type="EMBL" id="MFC2971592.1"/>
    </source>
</evidence>
<evidence type="ECO:0000256" key="3">
    <source>
        <dbReference type="SAM" id="SignalP"/>
    </source>
</evidence>
<accession>A0ABV7AS54</accession>
<dbReference type="Gene3D" id="1.10.287.470">
    <property type="entry name" value="Helix hairpin bin"/>
    <property type="match status" value="1"/>
</dbReference>
<feature type="domain" description="Multidrug resistance protein MdtA-like barrel-sandwich hybrid" evidence="4">
    <location>
        <begin position="66"/>
        <end position="186"/>
    </location>
</feature>
<dbReference type="PANTHER" id="PTHR30469">
    <property type="entry name" value="MULTIDRUG RESISTANCE PROTEIN MDTA"/>
    <property type="match status" value="1"/>
</dbReference>
<feature type="signal peptide" evidence="3">
    <location>
        <begin position="1"/>
        <end position="22"/>
    </location>
</feature>
<dbReference type="EMBL" id="JBHRSJ010000009">
    <property type="protein sequence ID" value="MFC2971592.1"/>
    <property type="molecule type" value="Genomic_DNA"/>
</dbReference>
<protein>
    <submittedName>
        <fullName evidence="5">Efflux RND transporter periplasmic adaptor subunit</fullName>
    </submittedName>
</protein>
<proteinExistence type="inferred from homology"/>
<organism evidence="5 6">
    <name type="scientific">Azotobacter bryophylli</name>
    <dbReference type="NCBI Taxonomy" id="1986537"/>
    <lineage>
        <taxon>Bacteria</taxon>
        <taxon>Pseudomonadati</taxon>
        <taxon>Pseudomonadota</taxon>
        <taxon>Gammaproteobacteria</taxon>
        <taxon>Pseudomonadales</taxon>
        <taxon>Pseudomonadaceae</taxon>
        <taxon>Azotobacter</taxon>
    </lineage>
</organism>
<evidence type="ECO:0000313" key="6">
    <source>
        <dbReference type="Proteomes" id="UP001595457"/>
    </source>
</evidence>
<sequence>MFRSILTASAACCLLASGAARAEAPAEAVALADPLLSSPPAEASNASADEARGVLRARDQAMLSGELAGRILEMPFAEGQSFDKGDVLVRFDCSAYQAQLRAAEAGTRAAGEELAHNRQLASYNSVGRFEVALAEARHAEAQAQAQVHQVQVKRCTLNAPFAGRVVARKVQPHESVAAGTPLLEVVDNRSLEIHLLIPSRWLSRFRPGDAFTFTPDETGQPLRAEVKRLGARIDEGSQMLLLIGSLPADAQGLLAGMSGTACFSAKP</sequence>
<evidence type="ECO:0000256" key="2">
    <source>
        <dbReference type="ARBA" id="ARBA00023054"/>
    </source>
</evidence>
<dbReference type="Pfam" id="PF25917">
    <property type="entry name" value="BSH_RND"/>
    <property type="match status" value="1"/>
</dbReference>
<dbReference type="InterPro" id="IPR006143">
    <property type="entry name" value="RND_pump_MFP"/>
</dbReference>
<dbReference type="RefSeq" id="WP_377813205.1">
    <property type="nucleotide sequence ID" value="NZ_JBHRSJ010000009.1"/>
</dbReference>
<keyword evidence="6" id="KW-1185">Reference proteome</keyword>
<comment type="similarity">
    <text evidence="1">Belongs to the membrane fusion protein (MFP) (TC 8.A.1) family.</text>
</comment>
<keyword evidence="2" id="KW-0175">Coiled coil</keyword>